<sequence length="918" mass="101350">MALPGGFVDLATAYKEPPGNFVSIIGVVVDIMQPIRSAKTGHWMFTFKLLDRRLQDSVNGSEGLIVRFFKESESNLPQVREHGDVVLLRSAKLMPVNGVPTIVSNYQTRTQVFPVASIPGPGYSIAYQGTNRLHFLGAPADTESLTLAAQAYVIQLKTEVRLPDAKTLPQAVGKKREGAPVGSAGPPEKKARHSTFGNKYQLVRETHHRKYADLCVQVVKKYFSQSGKCELYVTDYTENRDVWYYAPPEERNGEERDGDYFGHLANKAWPGPYGWLVLKINVMDPHRQFVNNKVDEGDFVLLKNVKMKIMAEGAKLEGDIWRDPDNPSKINVLKLLRQETPEIQELLARKEKYWAKRNLQHPPAADESAKPTKGEKKRLKKQKQQEERAKAAADAARVAERNKHVRCSNEEASLMSVKDILDLNNARHTHTLPNGTTYVLPFVNTQYRTKVHVVDFEPKALEDFAVPPIPDRDATPSPIDSVSWDDSQKYEWYFSLCLEDPLPRAIAKPPPAPDTAGKPRIWVHVRHKDAQFLFGNDMDDPQNLRTNPQILAKLKEKMCILWGNLEERGEGEEGAVSNRPFECCVQEYGIKLDGDDPERREVPLGYKKLFRMFGATILQLAAARSRVTLAKTRPDISRFRGTGHGSLLSTARHIFTRNTRLAITMSLKRSASQMDARPLRPLRTVHKRTKTSPSDDDNRSDSSALSSGSVSVASALESSPPASPQHHKRNSSMSSLPSSTPHSEGDADDESLSSSSSEESSEDLSDGSDEEAVTIVRGAEKPAMAKGKERLLEGAQDLSARISALLPRLAAANSALLEPTGDGSHGHSLEEVEEGEGYIEMDLGLGVLEEKTGGEGDSDSSGDESGGDYEEQAGADDVPVSSGAVGRDRGQTASDTHILGKLMGQRRVERTSGVEALD</sequence>
<dbReference type="Proteomes" id="UP000310066">
    <property type="component" value="Unassembled WGS sequence"/>
</dbReference>
<dbReference type="PANTHER" id="PTHR14513:SF0">
    <property type="entry name" value="PROTECTION OF TELOMERES PROTEIN 1"/>
    <property type="match status" value="1"/>
</dbReference>
<keyword evidence="7" id="KW-0238">DNA-binding</keyword>
<evidence type="ECO:0000256" key="9">
    <source>
        <dbReference type="SAM" id="MobiDB-lite"/>
    </source>
</evidence>
<evidence type="ECO:0000256" key="1">
    <source>
        <dbReference type="ARBA" id="ARBA00004123"/>
    </source>
</evidence>
<dbReference type="AlphaFoldDB" id="A0A4U0U1G9"/>
<feature type="region of interest" description="Disordered" evidence="9">
    <location>
        <begin position="817"/>
        <end position="918"/>
    </location>
</feature>
<dbReference type="OrthoDB" id="2186770at2759"/>
<evidence type="ECO:0000256" key="8">
    <source>
        <dbReference type="ARBA" id="ARBA00023242"/>
    </source>
</evidence>
<dbReference type="InterPro" id="IPR027921">
    <property type="entry name" value="NOPCHAP1"/>
</dbReference>
<evidence type="ECO:0000256" key="3">
    <source>
        <dbReference type="ARBA" id="ARBA00008442"/>
    </source>
</evidence>
<dbReference type="Pfam" id="PF16686">
    <property type="entry name" value="POT1PC"/>
    <property type="match status" value="1"/>
</dbReference>
<evidence type="ECO:0000313" key="12">
    <source>
        <dbReference type="Proteomes" id="UP000310066"/>
    </source>
</evidence>
<dbReference type="Pfam" id="PF02765">
    <property type="entry name" value="POT1"/>
    <property type="match status" value="1"/>
</dbReference>
<dbReference type="InterPro" id="IPR032042">
    <property type="entry name" value="POT1PC"/>
</dbReference>
<feature type="compositionally biased region" description="Low complexity" evidence="9">
    <location>
        <begin position="701"/>
        <end position="720"/>
    </location>
</feature>
<dbReference type="GO" id="GO:0000783">
    <property type="term" value="C:nuclear telomere cap complex"/>
    <property type="evidence" value="ECO:0007669"/>
    <property type="project" value="TreeGrafter"/>
</dbReference>
<organism evidence="11 12">
    <name type="scientific">Friedmanniomyces endolithicus</name>
    <dbReference type="NCBI Taxonomy" id="329885"/>
    <lineage>
        <taxon>Eukaryota</taxon>
        <taxon>Fungi</taxon>
        <taxon>Dikarya</taxon>
        <taxon>Ascomycota</taxon>
        <taxon>Pezizomycotina</taxon>
        <taxon>Dothideomycetes</taxon>
        <taxon>Dothideomycetidae</taxon>
        <taxon>Mycosphaerellales</taxon>
        <taxon>Teratosphaeriaceae</taxon>
        <taxon>Friedmanniomyces</taxon>
    </lineage>
</organism>
<evidence type="ECO:0000313" key="11">
    <source>
        <dbReference type="EMBL" id="TKA28534.1"/>
    </source>
</evidence>
<dbReference type="InterPro" id="IPR028389">
    <property type="entry name" value="POT1"/>
</dbReference>
<comment type="caution">
    <text evidence="11">The sequence shown here is derived from an EMBL/GenBank/DDBJ whole genome shotgun (WGS) entry which is preliminary data.</text>
</comment>
<gene>
    <name evidence="11" type="ORF">B0A54_16530</name>
</gene>
<evidence type="ECO:0000256" key="6">
    <source>
        <dbReference type="ARBA" id="ARBA00022895"/>
    </source>
</evidence>
<accession>A0A4U0U1G9</accession>
<dbReference type="SUPFAM" id="SSF50249">
    <property type="entry name" value="Nucleic acid-binding proteins"/>
    <property type="match status" value="2"/>
</dbReference>
<name>A0A4U0U1G9_9PEZI</name>
<feature type="compositionally biased region" description="Acidic residues" evidence="9">
    <location>
        <begin position="856"/>
        <end position="874"/>
    </location>
</feature>
<evidence type="ECO:0000256" key="5">
    <source>
        <dbReference type="ARBA" id="ARBA00022454"/>
    </source>
</evidence>
<protein>
    <recommendedName>
        <fullName evidence="4">Protection of telomeres protein 1</fullName>
    </recommendedName>
</protein>
<proteinExistence type="inferred from homology"/>
<feature type="region of interest" description="Disordered" evidence="9">
    <location>
        <begin position="668"/>
        <end position="788"/>
    </location>
</feature>
<evidence type="ECO:0000256" key="2">
    <source>
        <dbReference type="ARBA" id="ARBA00004574"/>
    </source>
</evidence>
<dbReference type="InterPro" id="IPR012340">
    <property type="entry name" value="NA-bd_OB-fold"/>
</dbReference>
<dbReference type="STRING" id="329885.A0A4U0U1G9"/>
<feature type="region of interest" description="Disordered" evidence="9">
    <location>
        <begin position="170"/>
        <end position="194"/>
    </location>
</feature>
<keyword evidence="6" id="KW-0779">Telomere</keyword>
<feature type="domain" description="Telomeric single stranded DNA binding POT1/Cdc13" evidence="10">
    <location>
        <begin position="7"/>
        <end position="152"/>
    </location>
</feature>
<keyword evidence="8" id="KW-0539">Nucleus</keyword>
<feature type="compositionally biased region" description="Acidic residues" evidence="9">
    <location>
        <begin position="759"/>
        <end position="772"/>
    </location>
</feature>
<dbReference type="GO" id="GO:0000492">
    <property type="term" value="P:box C/D snoRNP assembly"/>
    <property type="evidence" value="ECO:0007669"/>
    <property type="project" value="InterPro"/>
</dbReference>
<reference evidence="11 12" key="1">
    <citation type="submission" date="2017-03" db="EMBL/GenBank/DDBJ databases">
        <title>Genomes of endolithic fungi from Antarctica.</title>
        <authorList>
            <person name="Coleine C."/>
            <person name="Masonjones S."/>
            <person name="Stajich J.E."/>
        </authorList>
    </citation>
    <scope>NUCLEOTIDE SEQUENCE [LARGE SCALE GENOMIC DNA]</scope>
    <source>
        <strain evidence="11 12">CCFEE 5311</strain>
    </source>
</reference>
<dbReference type="Pfam" id="PF15370">
    <property type="entry name" value="NOPCHAP1"/>
    <property type="match status" value="1"/>
</dbReference>
<dbReference type="GO" id="GO:0098505">
    <property type="term" value="F:G-rich strand telomeric DNA binding"/>
    <property type="evidence" value="ECO:0007669"/>
    <property type="project" value="TreeGrafter"/>
</dbReference>
<evidence type="ECO:0000256" key="4">
    <source>
        <dbReference type="ARBA" id="ARBA00015253"/>
    </source>
</evidence>
<dbReference type="GO" id="GO:0016233">
    <property type="term" value="P:telomere capping"/>
    <property type="evidence" value="ECO:0007669"/>
    <property type="project" value="TreeGrafter"/>
</dbReference>
<comment type="subcellular location">
    <subcellularLocation>
        <location evidence="2">Chromosome</location>
        <location evidence="2">Telomere</location>
    </subcellularLocation>
    <subcellularLocation>
        <location evidence="1">Nucleus</location>
    </subcellularLocation>
</comment>
<dbReference type="GO" id="GO:0032210">
    <property type="term" value="P:regulation of telomere maintenance via telomerase"/>
    <property type="evidence" value="ECO:0007669"/>
    <property type="project" value="TreeGrafter"/>
</dbReference>
<evidence type="ECO:0000259" key="10">
    <source>
        <dbReference type="SMART" id="SM00976"/>
    </source>
</evidence>
<dbReference type="SMART" id="SM00976">
    <property type="entry name" value="Telo_bind"/>
    <property type="match status" value="1"/>
</dbReference>
<dbReference type="Gene3D" id="2.40.50.140">
    <property type="entry name" value="Nucleic acid-binding proteins"/>
    <property type="match status" value="2"/>
</dbReference>
<comment type="similarity">
    <text evidence="3">Belongs to the telombin family.</text>
</comment>
<dbReference type="EMBL" id="NAJP01000117">
    <property type="protein sequence ID" value="TKA28534.1"/>
    <property type="molecule type" value="Genomic_DNA"/>
</dbReference>
<dbReference type="PANTHER" id="PTHR14513">
    <property type="entry name" value="PROTECTION OF TELOMERES 1"/>
    <property type="match status" value="1"/>
</dbReference>
<keyword evidence="5" id="KW-0158">Chromosome</keyword>
<feature type="compositionally biased region" description="Low complexity" evidence="9">
    <location>
        <begin position="731"/>
        <end position="742"/>
    </location>
</feature>
<evidence type="ECO:0000256" key="7">
    <source>
        <dbReference type="ARBA" id="ARBA00023125"/>
    </source>
</evidence>
<dbReference type="FunFam" id="2.40.50.140:FF:000303">
    <property type="entry name" value="Protection of telomeres protein 1"/>
    <property type="match status" value="1"/>
</dbReference>
<dbReference type="InterPro" id="IPR011564">
    <property type="entry name" value="Telomer_end-bd_POT1/Cdc13"/>
</dbReference>
<feature type="region of interest" description="Disordered" evidence="9">
    <location>
        <begin position="360"/>
        <end position="391"/>
    </location>
</feature>
<dbReference type="GO" id="GO:0010521">
    <property type="term" value="F:telomerase inhibitor activity"/>
    <property type="evidence" value="ECO:0007669"/>
    <property type="project" value="TreeGrafter"/>
</dbReference>